<dbReference type="Proteomes" id="UP001057452">
    <property type="component" value="Chromosome 22"/>
</dbReference>
<gene>
    <name evidence="1" type="ORF">KUCAC02_024113</name>
</gene>
<evidence type="ECO:0000313" key="1">
    <source>
        <dbReference type="EMBL" id="KAI4812745.1"/>
    </source>
</evidence>
<comment type="caution">
    <text evidence="1">The sequence shown here is derived from an EMBL/GenBank/DDBJ whole genome shotgun (WGS) entry which is preliminary data.</text>
</comment>
<organism evidence="1 2">
    <name type="scientific">Chaenocephalus aceratus</name>
    <name type="common">Blackfin icefish</name>
    <name type="synonym">Chaenichthys aceratus</name>
    <dbReference type="NCBI Taxonomy" id="36190"/>
    <lineage>
        <taxon>Eukaryota</taxon>
        <taxon>Metazoa</taxon>
        <taxon>Chordata</taxon>
        <taxon>Craniata</taxon>
        <taxon>Vertebrata</taxon>
        <taxon>Euteleostomi</taxon>
        <taxon>Actinopterygii</taxon>
        <taxon>Neopterygii</taxon>
        <taxon>Teleostei</taxon>
        <taxon>Neoteleostei</taxon>
        <taxon>Acanthomorphata</taxon>
        <taxon>Eupercaria</taxon>
        <taxon>Perciformes</taxon>
        <taxon>Notothenioidei</taxon>
        <taxon>Channichthyidae</taxon>
        <taxon>Chaenocephalus</taxon>
    </lineage>
</organism>
<evidence type="ECO:0000313" key="2">
    <source>
        <dbReference type="Proteomes" id="UP001057452"/>
    </source>
</evidence>
<reference evidence="1" key="1">
    <citation type="submission" date="2022-05" db="EMBL/GenBank/DDBJ databases">
        <title>Chromosome-level genome of Chaenocephalus aceratus.</title>
        <authorList>
            <person name="Park H."/>
        </authorList>
    </citation>
    <scope>NUCLEOTIDE SEQUENCE</scope>
    <source>
        <strain evidence="1">KU_202001</strain>
    </source>
</reference>
<sequence>NTLSVSNSNWPLCTCIHVHMHAQTHSLRATLRRETSQLSHQREMGLSTCTPTPKTTRVPGSPAQQHHCLDGPGAFTVSVGGEE</sequence>
<accession>A0ACB9WIF1</accession>
<proteinExistence type="predicted"/>
<protein>
    <submittedName>
        <fullName evidence="1">Uncharacterized protein</fullName>
    </submittedName>
</protein>
<name>A0ACB9WIF1_CHAAC</name>
<feature type="non-terminal residue" evidence="1">
    <location>
        <position position="1"/>
    </location>
</feature>
<keyword evidence="2" id="KW-1185">Reference proteome</keyword>
<dbReference type="EMBL" id="CM043806">
    <property type="protein sequence ID" value="KAI4812745.1"/>
    <property type="molecule type" value="Genomic_DNA"/>
</dbReference>
<feature type="non-terminal residue" evidence="1">
    <location>
        <position position="83"/>
    </location>
</feature>